<dbReference type="InterPro" id="IPR029058">
    <property type="entry name" value="AB_hydrolase_fold"/>
</dbReference>
<dbReference type="AlphaFoldDB" id="A0A5N7C8X1"/>
<dbReference type="OrthoDB" id="408631at2759"/>
<dbReference type="GO" id="GO:0016787">
    <property type="term" value="F:hydrolase activity"/>
    <property type="evidence" value="ECO:0007669"/>
    <property type="project" value="UniProtKB-KW"/>
</dbReference>
<dbReference type="PANTHER" id="PTHR11559">
    <property type="entry name" value="CARBOXYLESTERASE"/>
    <property type="match status" value="1"/>
</dbReference>
<reference evidence="2" key="1">
    <citation type="submission" date="2019-04" db="EMBL/GenBank/DDBJ databases">
        <title>Friends and foes A comparative genomics studyof 23 Aspergillus species from section Flavi.</title>
        <authorList>
            <consortium name="DOE Joint Genome Institute"/>
            <person name="Kjaerbolling I."/>
            <person name="Vesth T."/>
            <person name="Frisvad J.C."/>
            <person name="Nybo J.L."/>
            <person name="Theobald S."/>
            <person name="Kildgaard S."/>
            <person name="Isbrandt T."/>
            <person name="Kuo A."/>
            <person name="Sato A."/>
            <person name="Lyhne E.K."/>
            <person name="Kogle M.E."/>
            <person name="Wiebenga A."/>
            <person name="Kun R.S."/>
            <person name="Lubbers R.J."/>
            <person name="Makela M.R."/>
            <person name="Barry K."/>
            <person name="Chovatia M."/>
            <person name="Clum A."/>
            <person name="Daum C."/>
            <person name="Haridas S."/>
            <person name="He G."/>
            <person name="LaButti K."/>
            <person name="Lipzen A."/>
            <person name="Mondo S."/>
            <person name="Riley R."/>
            <person name="Salamov A."/>
            <person name="Simmons B.A."/>
            <person name="Magnuson J.K."/>
            <person name="Henrissat B."/>
            <person name="Mortensen U.H."/>
            <person name="Larsen T.O."/>
            <person name="Devries R.P."/>
            <person name="Grigoriev I.V."/>
            <person name="Machida M."/>
            <person name="Baker S.E."/>
            <person name="Andersen M.R."/>
        </authorList>
    </citation>
    <scope>NUCLEOTIDE SEQUENCE [LARGE SCALE GENOMIC DNA]</scope>
    <source>
        <strain evidence="2">IBT 14317</strain>
    </source>
</reference>
<accession>A0A5N7C8X1</accession>
<dbReference type="Proteomes" id="UP000326877">
    <property type="component" value="Unassembled WGS sequence"/>
</dbReference>
<proteinExistence type="predicted"/>
<dbReference type="InterPro" id="IPR050309">
    <property type="entry name" value="Type-B_Carboxylest/Lipase"/>
</dbReference>
<dbReference type="EMBL" id="ML735253">
    <property type="protein sequence ID" value="KAE8390576.1"/>
    <property type="molecule type" value="Genomic_DNA"/>
</dbReference>
<organism evidence="2">
    <name type="scientific">Petromyces alliaceus</name>
    <name type="common">Aspergillus alliaceus</name>
    <dbReference type="NCBI Taxonomy" id="209559"/>
    <lineage>
        <taxon>Eukaryota</taxon>
        <taxon>Fungi</taxon>
        <taxon>Dikarya</taxon>
        <taxon>Ascomycota</taxon>
        <taxon>Pezizomycotina</taxon>
        <taxon>Eurotiomycetes</taxon>
        <taxon>Eurotiomycetidae</taxon>
        <taxon>Eurotiales</taxon>
        <taxon>Aspergillaceae</taxon>
        <taxon>Aspergillus</taxon>
        <taxon>Aspergillus subgen. Circumdati</taxon>
    </lineage>
</organism>
<evidence type="ECO:0000259" key="1">
    <source>
        <dbReference type="Pfam" id="PF00135"/>
    </source>
</evidence>
<gene>
    <name evidence="2" type="ORF">BDV23DRAFT_193687</name>
</gene>
<evidence type="ECO:0000313" key="2">
    <source>
        <dbReference type="EMBL" id="KAE8390576.1"/>
    </source>
</evidence>
<feature type="domain" description="Carboxylesterase type B" evidence="1">
    <location>
        <begin position="42"/>
        <end position="223"/>
    </location>
</feature>
<dbReference type="InterPro" id="IPR002018">
    <property type="entry name" value="CarbesteraseB"/>
</dbReference>
<keyword evidence="2" id="KW-0378">Hydrolase</keyword>
<sequence length="488" mass="54050">MVIGFLFTALTLFLAAYLRISIASSLLVVDLGYELHQVFSLNQTTGLYNFSNIRYAAPPLGSLRFRAPLPPKVNRSEVQTGSVGMIYHATVPAELFTNSSFSASLDVSTYPFALPEDPRISEDCLFLDVVVPQKEDLAPVIVYFYGGGYVVGDKSGANPAGLIRRSQREGEDGVIYVALNYRERNPNAALHDQRLGLIWVTQNIHLFGGQSDWFTVMGVSAGSGAPAWEPKYDTDKEERTFRQYLKLLNVSSIKDARQISSEKLIAANAYQVSSSLYGTFTYGPVVDGIFVLDLPGKMLLLRGEFDHNVKVLNGHTMNEALMYTPPSSLQDSGLSSLVDGNFPGISESMKGVILNVYPPILDRNHGYSSWLERDSLALSDICFQCKSYDLNHAHKDNSYSCVFSILPAMHWLDHPYTFYIKGEKPIAENPIFQVVNETPTSPLGPALEIYGSESRVLSLGLNNITVMRDPACNARCVYWQSAFDREGV</sequence>
<dbReference type="PROSITE" id="PS00941">
    <property type="entry name" value="CARBOXYLESTERASE_B_2"/>
    <property type="match status" value="1"/>
</dbReference>
<name>A0A5N7C8X1_PETAA</name>
<dbReference type="InterPro" id="IPR019819">
    <property type="entry name" value="Carboxylesterase_B_CS"/>
</dbReference>
<dbReference type="Gene3D" id="3.40.50.1820">
    <property type="entry name" value="alpha/beta hydrolase"/>
    <property type="match status" value="2"/>
</dbReference>
<dbReference type="Pfam" id="PF00135">
    <property type="entry name" value="COesterase"/>
    <property type="match status" value="1"/>
</dbReference>
<dbReference type="SUPFAM" id="SSF53474">
    <property type="entry name" value="alpha/beta-Hydrolases"/>
    <property type="match status" value="1"/>
</dbReference>
<protein>
    <submittedName>
        <fullName evidence="2">Alpha/Beta hydrolase protein</fullName>
    </submittedName>
</protein>